<proteinExistence type="predicted"/>
<name>A0ABR2GIG1_9EUKA</name>
<organism evidence="2 3">
    <name type="scientific">Tritrichomonas musculus</name>
    <dbReference type="NCBI Taxonomy" id="1915356"/>
    <lineage>
        <taxon>Eukaryota</taxon>
        <taxon>Metamonada</taxon>
        <taxon>Parabasalia</taxon>
        <taxon>Tritrichomonadida</taxon>
        <taxon>Tritrichomonadidae</taxon>
        <taxon>Tritrichomonas</taxon>
    </lineage>
</organism>
<reference evidence="2 3" key="1">
    <citation type="submission" date="2024-04" db="EMBL/GenBank/DDBJ databases">
        <title>Tritrichomonas musculus Genome.</title>
        <authorList>
            <person name="Alves-Ferreira E."/>
            <person name="Grigg M."/>
            <person name="Lorenzi H."/>
            <person name="Galac M."/>
        </authorList>
    </citation>
    <scope>NUCLEOTIDE SEQUENCE [LARGE SCALE GENOMIC DNA]</scope>
    <source>
        <strain evidence="2 3">EAF2021</strain>
    </source>
</reference>
<dbReference type="Proteomes" id="UP001470230">
    <property type="component" value="Unassembled WGS sequence"/>
</dbReference>
<gene>
    <name evidence="2" type="ORF">M9Y10_042402</name>
</gene>
<dbReference type="InterPro" id="IPR011335">
    <property type="entry name" value="Restrct_endonuc-II-like"/>
</dbReference>
<protein>
    <recommendedName>
        <fullName evidence="4">PD(D/E)XK endonuclease domain-containing protein</fullName>
    </recommendedName>
</protein>
<keyword evidence="3" id="KW-1185">Reference proteome</keyword>
<dbReference type="SUPFAM" id="SSF52980">
    <property type="entry name" value="Restriction endonuclease-like"/>
    <property type="match status" value="1"/>
</dbReference>
<evidence type="ECO:0000256" key="1">
    <source>
        <dbReference type="SAM" id="MobiDB-lite"/>
    </source>
</evidence>
<dbReference type="InterPro" id="IPR011856">
    <property type="entry name" value="tRNA_endonuc-like_dom_sf"/>
</dbReference>
<dbReference type="Gene3D" id="3.40.1350.10">
    <property type="match status" value="1"/>
</dbReference>
<accession>A0ABR2GIG1</accession>
<feature type="region of interest" description="Disordered" evidence="1">
    <location>
        <begin position="177"/>
        <end position="214"/>
    </location>
</feature>
<comment type="caution">
    <text evidence="2">The sequence shown here is derived from an EMBL/GenBank/DDBJ whole genome shotgun (WGS) entry which is preliminary data.</text>
</comment>
<sequence>MRGNRLMGNESEADFLVVTGTDSYLVECKATNRPSLQFYNVKEHQEVSLMEFDDIGERSHGLLAVEFYDKAGYHKPHRMFLLPISEWMRFKAESGRKSMPIKAFEELGVELTYEKGAYTFDGLHHWLHRGHGPKREPRRQDVQCAHPHRRVHRGHPAHGRWLFRAVQGGRGFHIRGATHRPAGGEGSAPRLHRLPIREGSGRRGRYAMHQEDGL</sequence>
<evidence type="ECO:0000313" key="2">
    <source>
        <dbReference type="EMBL" id="KAK8833692.1"/>
    </source>
</evidence>
<evidence type="ECO:0008006" key="4">
    <source>
        <dbReference type="Google" id="ProtNLM"/>
    </source>
</evidence>
<dbReference type="EMBL" id="JAPFFF010000723">
    <property type="protein sequence ID" value="KAK8833692.1"/>
    <property type="molecule type" value="Genomic_DNA"/>
</dbReference>
<evidence type="ECO:0000313" key="3">
    <source>
        <dbReference type="Proteomes" id="UP001470230"/>
    </source>
</evidence>